<dbReference type="InterPro" id="IPR029062">
    <property type="entry name" value="Class_I_gatase-like"/>
</dbReference>
<dbReference type="GO" id="GO:0005524">
    <property type="term" value="F:ATP binding"/>
    <property type="evidence" value="ECO:0007669"/>
    <property type="project" value="UniProtKB-KW"/>
</dbReference>
<proteinExistence type="predicted"/>
<keyword evidence="5" id="KW-0067">ATP-binding</keyword>
<evidence type="ECO:0000259" key="6">
    <source>
        <dbReference type="Pfam" id="PF00117"/>
    </source>
</evidence>
<evidence type="ECO:0000256" key="3">
    <source>
        <dbReference type="ARBA" id="ARBA00022749"/>
    </source>
</evidence>
<keyword evidence="4" id="KW-0658">Purine biosynthesis</keyword>
<dbReference type="PROSITE" id="PS51273">
    <property type="entry name" value="GATASE_TYPE_1"/>
    <property type="match status" value="1"/>
</dbReference>
<dbReference type="EMBL" id="UINC01148646">
    <property type="protein sequence ID" value="SVD40653.1"/>
    <property type="molecule type" value="Genomic_DNA"/>
</dbReference>
<keyword evidence="1" id="KW-0436">Ligase</keyword>
<dbReference type="PRINTS" id="PR00099">
    <property type="entry name" value="CPSGATASE"/>
</dbReference>
<dbReference type="GO" id="GO:0003921">
    <property type="term" value="F:GMP synthase activity"/>
    <property type="evidence" value="ECO:0007669"/>
    <property type="project" value="TreeGrafter"/>
</dbReference>
<feature type="non-terminal residue" evidence="7">
    <location>
        <position position="110"/>
    </location>
</feature>
<evidence type="ECO:0000313" key="7">
    <source>
        <dbReference type="EMBL" id="SVD40653.1"/>
    </source>
</evidence>
<evidence type="ECO:0000256" key="2">
    <source>
        <dbReference type="ARBA" id="ARBA00022741"/>
    </source>
</evidence>
<evidence type="ECO:0000256" key="5">
    <source>
        <dbReference type="ARBA" id="ARBA00022840"/>
    </source>
</evidence>
<organism evidence="7">
    <name type="scientific">marine metagenome</name>
    <dbReference type="NCBI Taxonomy" id="408172"/>
    <lineage>
        <taxon>unclassified sequences</taxon>
        <taxon>metagenomes</taxon>
        <taxon>ecological metagenomes</taxon>
    </lineage>
</organism>
<keyword evidence="2" id="KW-0547">Nucleotide-binding</keyword>
<gene>
    <name evidence="7" type="ORF">METZ01_LOCUS393507</name>
</gene>
<evidence type="ECO:0000256" key="1">
    <source>
        <dbReference type="ARBA" id="ARBA00022598"/>
    </source>
</evidence>
<keyword evidence="3" id="KW-0332">GMP biosynthesis</keyword>
<dbReference type="Gene3D" id="3.40.50.880">
    <property type="match status" value="1"/>
</dbReference>
<dbReference type="PANTHER" id="PTHR11922:SF2">
    <property type="entry name" value="GMP SYNTHASE [GLUTAMINE-HYDROLYZING]"/>
    <property type="match status" value="1"/>
</dbReference>
<dbReference type="AlphaFoldDB" id="A0A382V2D1"/>
<dbReference type="Pfam" id="PF00117">
    <property type="entry name" value="GATase"/>
    <property type="match status" value="1"/>
</dbReference>
<accession>A0A382V2D1</accession>
<dbReference type="PANTHER" id="PTHR11922">
    <property type="entry name" value="GMP SYNTHASE-RELATED"/>
    <property type="match status" value="1"/>
</dbReference>
<feature type="domain" description="Glutamine amidotransferase" evidence="6">
    <location>
        <begin position="12"/>
        <end position="108"/>
    </location>
</feature>
<dbReference type="SUPFAM" id="SSF52317">
    <property type="entry name" value="Class I glutamine amidotransferase-like"/>
    <property type="match status" value="1"/>
</dbReference>
<evidence type="ECO:0000256" key="4">
    <source>
        <dbReference type="ARBA" id="ARBA00022755"/>
    </source>
</evidence>
<sequence length="110" mass="11695">MSPNQPEKETIVILDYGSQFSMLIARRVREAGVYSELVPWDTPSAALSNLKIKGFILSGGPASVYGSEAPTLPSFVIDSGLPVLGICYGMQLLANHYGAEVASASAREYG</sequence>
<reference evidence="7" key="1">
    <citation type="submission" date="2018-05" db="EMBL/GenBank/DDBJ databases">
        <authorList>
            <person name="Lanie J.A."/>
            <person name="Ng W.-L."/>
            <person name="Kazmierczak K.M."/>
            <person name="Andrzejewski T.M."/>
            <person name="Davidsen T.M."/>
            <person name="Wayne K.J."/>
            <person name="Tettelin H."/>
            <person name="Glass J.I."/>
            <person name="Rusch D."/>
            <person name="Podicherti R."/>
            <person name="Tsui H.-C.T."/>
            <person name="Winkler M.E."/>
        </authorList>
    </citation>
    <scope>NUCLEOTIDE SEQUENCE</scope>
</reference>
<dbReference type="InterPro" id="IPR017926">
    <property type="entry name" value="GATASE"/>
</dbReference>
<name>A0A382V2D1_9ZZZZ</name>
<dbReference type="GO" id="GO:0005829">
    <property type="term" value="C:cytosol"/>
    <property type="evidence" value="ECO:0007669"/>
    <property type="project" value="TreeGrafter"/>
</dbReference>
<protein>
    <recommendedName>
        <fullName evidence="6">Glutamine amidotransferase domain-containing protein</fullName>
    </recommendedName>
</protein>